<evidence type="ECO:0000313" key="15">
    <source>
        <dbReference type="EMBL" id="QXL89128.1"/>
    </source>
</evidence>
<dbReference type="EMBL" id="CP078073">
    <property type="protein sequence ID" value="QXL89128.1"/>
    <property type="molecule type" value="Genomic_DNA"/>
</dbReference>
<keyword evidence="8" id="KW-0805">Transcription regulation</keyword>
<keyword evidence="10" id="KW-0804">Transcription</keyword>
<keyword evidence="6" id="KW-0067">ATP-binding</keyword>
<dbReference type="SUPFAM" id="SSF46689">
    <property type="entry name" value="Homeodomain-like"/>
    <property type="match status" value="1"/>
</dbReference>
<dbReference type="InterPro" id="IPR001789">
    <property type="entry name" value="Sig_transdc_resp-reg_receiver"/>
</dbReference>
<dbReference type="Gene3D" id="1.10.10.60">
    <property type="entry name" value="Homeodomain-like"/>
    <property type="match status" value="1"/>
</dbReference>
<evidence type="ECO:0000256" key="11">
    <source>
        <dbReference type="PROSITE-ProRule" id="PRU00169"/>
    </source>
</evidence>
<dbReference type="GO" id="GO:0005524">
    <property type="term" value="F:ATP binding"/>
    <property type="evidence" value="ECO:0007669"/>
    <property type="project" value="UniProtKB-KW"/>
</dbReference>
<sequence>MTDAAVLFVDDEADLRIAGAQTLTLADVPVIACATAAEALDHISPAFPGILVTDIRMPGMDGKALMAEALRRDPDLPVILVTGHGDVELAVESIRKGAYDFIEKPYDPARLVEIIRRALDKRHLTMEVRALKAQASAKRADPIAAQLIGRSQVMAQLRAQLTAVAETETDVLIEGATGTGKEVAARALHGASARAAKPFVAVNCAALPDTLIESELFGHAPGAFAGAARERYGKFRHAQGGTLFLDQIDSIPLPLQGKLLTALQDRAITPLGSNEAVPLDLRVIAASKRDLAQAASEGTFRDDLLYRLNVVTLRMPPLAERREDIPGLFQILLAGASARHNRPVPAISPDALADLATRSWPGNIRELRNEAERAILGLGLDGDPPNKGRLADQMAAHERSLIAATLSAQGGSIKATYEALGISRKALYEKMQKHGLDRSDFRPPPGAQNP</sequence>
<keyword evidence="5" id="KW-0547">Nucleotide-binding</keyword>
<dbReference type="GO" id="GO:0043565">
    <property type="term" value="F:sequence-specific DNA binding"/>
    <property type="evidence" value="ECO:0007669"/>
    <property type="project" value="InterPro"/>
</dbReference>
<dbReference type="CDD" id="cd00009">
    <property type="entry name" value="AAA"/>
    <property type="match status" value="1"/>
</dbReference>
<dbReference type="EMBL" id="JAIMBW010000001">
    <property type="protein sequence ID" value="MBY4892378.1"/>
    <property type="molecule type" value="Genomic_DNA"/>
</dbReference>
<evidence type="ECO:0000256" key="4">
    <source>
        <dbReference type="ARBA" id="ARBA00022553"/>
    </source>
</evidence>
<dbReference type="PANTHER" id="PTHR32071:SF57">
    <property type="entry name" value="C4-DICARBOXYLATE TRANSPORT TRANSCRIPTIONAL REGULATORY PROTEIN DCTD"/>
    <property type="match status" value="1"/>
</dbReference>
<dbReference type="AlphaFoldDB" id="A0A975TX94"/>
<dbReference type="Pfam" id="PF02954">
    <property type="entry name" value="HTH_8"/>
    <property type="match status" value="1"/>
</dbReference>
<comment type="subunit">
    <text evidence="2">Interacts with sigma-54.</text>
</comment>
<evidence type="ECO:0000256" key="9">
    <source>
        <dbReference type="ARBA" id="ARBA00023159"/>
    </source>
</evidence>
<evidence type="ECO:0000256" key="5">
    <source>
        <dbReference type="ARBA" id="ARBA00022741"/>
    </source>
</evidence>
<evidence type="ECO:0000259" key="13">
    <source>
        <dbReference type="PROSITE" id="PS50110"/>
    </source>
</evidence>
<dbReference type="PANTHER" id="PTHR32071">
    <property type="entry name" value="TRANSCRIPTIONAL REGULATORY PROTEIN"/>
    <property type="match status" value="1"/>
</dbReference>
<dbReference type="PROSITE" id="PS50045">
    <property type="entry name" value="SIGMA54_INTERACT_4"/>
    <property type="match status" value="1"/>
</dbReference>
<evidence type="ECO:0000259" key="12">
    <source>
        <dbReference type="PROSITE" id="PS50045"/>
    </source>
</evidence>
<dbReference type="InterPro" id="IPR058031">
    <property type="entry name" value="AAA_lid_NorR"/>
</dbReference>
<dbReference type="InterPro" id="IPR027417">
    <property type="entry name" value="P-loop_NTPase"/>
</dbReference>
<evidence type="ECO:0000256" key="7">
    <source>
        <dbReference type="ARBA" id="ARBA00023012"/>
    </source>
</evidence>
<keyword evidence="16" id="KW-1185">Reference proteome</keyword>
<evidence type="ECO:0000256" key="6">
    <source>
        <dbReference type="ARBA" id="ARBA00022840"/>
    </source>
</evidence>
<accession>A0A975TX94</accession>
<keyword evidence="9" id="KW-0010">Activator</keyword>
<dbReference type="RefSeq" id="WP_068353608.1">
    <property type="nucleotide sequence ID" value="NZ_JAIMBW010000001.1"/>
</dbReference>
<proteinExistence type="predicted"/>
<dbReference type="SMART" id="SM00448">
    <property type="entry name" value="REC"/>
    <property type="match status" value="1"/>
</dbReference>
<feature type="domain" description="Response regulatory" evidence="13">
    <location>
        <begin position="5"/>
        <end position="119"/>
    </location>
</feature>
<evidence type="ECO:0000313" key="16">
    <source>
        <dbReference type="Proteomes" id="UP000693972"/>
    </source>
</evidence>
<dbReference type="InterPro" id="IPR009057">
    <property type="entry name" value="Homeodomain-like_sf"/>
</dbReference>
<dbReference type="InterPro" id="IPR003593">
    <property type="entry name" value="AAA+_ATPase"/>
</dbReference>
<dbReference type="GO" id="GO:0000160">
    <property type="term" value="P:phosphorelay signal transduction system"/>
    <property type="evidence" value="ECO:0007669"/>
    <property type="project" value="UniProtKB-KW"/>
</dbReference>
<feature type="domain" description="Sigma-54 factor interaction" evidence="12">
    <location>
        <begin position="147"/>
        <end position="376"/>
    </location>
</feature>
<dbReference type="GO" id="GO:0006355">
    <property type="term" value="P:regulation of DNA-templated transcription"/>
    <property type="evidence" value="ECO:0007669"/>
    <property type="project" value="InterPro"/>
</dbReference>
<dbReference type="FunFam" id="3.40.50.2300:FF:000018">
    <property type="entry name" value="DNA-binding transcriptional regulator NtrC"/>
    <property type="match status" value="1"/>
</dbReference>
<organism evidence="15">
    <name type="scientific">Gymnodinialimonas phycosphaerae</name>
    <dbReference type="NCBI Taxonomy" id="2841589"/>
    <lineage>
        <taxon>Bacteria</taxon>
        <taxon>Pseudomonadati</taxon>
        <taxon>Pseudomonadota</taxon>
        <taxon>Alphaproteobacteria</taxon>
        <taxon>Rhodobacterales</taxon>
        <taxon>Paracoccaceae</taxon>
        <taxon>Gymnodinialimonas</taxon>
    </lineage>
</organism>
<dbReference type="CDD" id="cd17549">
    <property type="entry name" value="REC_DctD-like"/>
    <property type="match status" value="1"/>
</dbReference>
<dbReference type="Gene3D" id="3.40.50.2300">
    <property type="match status" value="1"/>
</dbReference>
<evidence type="ECO:0000256" key="10">
    <source>
        <dbReference type="ARBA" id="ARBA00023163"/>
    </source>
</evidence>
<dbReference type="FunFam" id="3.40.50.300:FF:000006">
    <property type="entry name" value="DNA-binding transcriptional regulator NtrC"/>
    <property type="match status" value="1"/>
</dbReference>
<dbReference type="InterPro" id="IPR011006">
    <property type="entry name" value="CheY-like_superfamily"/>
</dbReference>
<dbReference type="Gene3D" id="3.40.50.300">
    <property type="entry name" value="P-loop containing nucleotide triphosphate hydrolases"/>
    <property type="match status" value="1"/>
</dbReference>
<dbReference type="SMART" id="SM00382">
    <property type="entry name" value="AAA"/>
    <property type="match status" value="1"/>
</dbReference>
<dbReference type="SUPFAM" id="SSF52540">
    <property type="entry name" value="P-loop containing nucleoside triphosphate hydrolases"/>
    <property type="match status" value="1"/>
</dbReference>
<dbReference type="PROSITE" id="PS50110">
    <property type="entry name" value="RESPONSE_REGULATORY"/>
    <property type="match status" value="1"/>
</dbReference>
<keyword evidence="7" id="KW-0902">Two-component regulatory system</keyword>
<dbReference type="Pfam" id="PF00158">
    <property type="entry name" value="Sigma54_activat"/>
    <property type="match status" value="1"/>
</dbReference>
<comment type="function">
    <text evidence="1">Required for activation of most nif operons, which are directly involved in nitrogen fixation.</text>
</comment>
<evidence type="ECO:0000256" key="1">
    <source>
        <dbReference type="ARBA" id="ARBA00002167"/>
    </source>
</evidence>
<dbReference type="Gene3D" id="1.10.8.60">
    <property type="match status" value="1"/>
</dbReference>
<dbReference type="InterPro" id="IPR025944">
    <property type="entry name" value="Sigma_54_int_dom_CS"/>
</dbReference>
<name>A0A975TX94_9RHOB</name>
<gene>
    <name evidence="14" type="ORF">KUL25_06345</name>
    <name evidence="15" type="ORF">KUL25_06350</name>
</gene>
<dbReference type="InterPro" id="IPR002197">
    <property type="entry name" value="HTH_Fis"/>
</dbReference>
<dbReference type="Pfam" id="PF00072">
    <property type="entry name" value="Response_reg"/>
    <property type="match status" value="1"/>
</dbReference>
<feature type="modified residue" description="4-aspartylphosphate" evidence="11">
    <location>
        <position position="54"/>
    </location>
</feature>
<evidence type="ECO:0000256" key="2">
    <source>
        <dbReference type="ARBA" id="ARBA00011135"/>
    </source>
</evidence>
<evidence type="ECO:0000256" key="3">
    <source>
        <dbReference type="ARBA" id="ARBA00015308"/>
    </source>
</evidence>
<dbReference type="Proteomes" id="UP000693972">
    <property type="component" value="Unassembled WGS sequence"/>
</dbReference>
<dbReference type="Pfam" id="PF25601">
    <property type="entry name" value="AAA_lid_14"/>
    <property type="match status" value="1"/>
</dbReference>
<reference evidence="15 16" key="1">
    <citation type="submission" date="2021-07" db="EMBL/GenBank/DDBJ databases">
        <title>Karlodiniumbacter phycospheric gen. nov., sp. nov., a phycosphere bacterium isolated from karlodinium veneficum.</title>
        <authorList>
            <person name="Peng Y."/>
            <person name="Jiang L."/>
            <person name="Lee J."/>
        </authorList>
    </citation>
    <scope>NUCLEOTIDE SEQUENCE</scope>
    <source>
        <strain evidence="15 16">N5</strain>
    </source>
</reference>
<dbReference type="InterPro" id="IPR002078">
    <property type="entry name" value="Sigma_54_int"/>
</dbReference>
<keyword evidence="4 11" id="KW-0597">Phosphoprotein</keyword>
<evidence type="ECO:0000313" key="14">
    <source>
        <dbReference type="EMBL" id="MBY4892378.1"/>
    </source>
</evidence>
<dbReference type="SUPFAM" id="SSF52172">
    <property type="entry name" value="CheY-like"/>
    <property type="match status" value="1"/>
</dbReference>
<dbReference type="PROSITE" id="PS00688">
    <property type="entry name" value="SIGMA54_INTERACT_3"/>
    <property type="match status" value="1"/>
</dbReference>
<evidence type="ECO:0000256" key="8">
    <source>
        <dbReference type="ARBA" id="ARBA00023015"/>
    </source>
</evidence>
<protein>
    <recommendedName>
        <fullName evidence="3">Nif-specific regulatory protein</fullName>
    </recommendedName>
</protein>